<gene>
    <name evidence="1" type="ORF">GALL_477860</name>
</gene>
<organism evidence="1">
    <name type="scientific">mine drainage metagenome</name>
    <dbReference type="NCBI Taxonomy" id="410659"/>
    <lineage>
        <taxon>unclassified sequences</taxon>
        <taxon>metagenomes</taxon>
        <taxon>ecological metagenomes</taxon>
    </lineage>
</organism>
<dbReference type="AlphaFoldDB" id="A0A1J5PS84"/>
<accession>A0A1J5PS84</accession>
<dbReference type="EMBL" id="MLJW01004123">
    <property type="protein sequence ID" value="OIQ70599.1"/>
    <property type="molecule type" value="Genomic_DNA"/>
</dbReference>
<protein>
    <submittedName>
        <fullName evidence="1">Uncharacterized protein</fullName>
    </submittedName>
</protein>
<name>A0A1J5PS84_9ZZZZ</name>
<evidence type="ECO:0000313" key="1">
    <source>
        <dbReference type="EMBL" id="OIQ70599.1"/>
    </source>
</evidence>
<sequence>MRIALQTGGDSCKFVVPLRRLIGRSADDQRSTRFVDQDRVDLIDHRKVVTALNALVLGPGHVVAQIVEAKFVVGPVSDIAQIGVAPFFGCHGSDDHSDGEAKKAMDTTHPFAVTLSQVIIDGHDVHAFTSQGVQISRQGANQSLSFTGAHFRNISHVERGPAHQLDVVVTLPKSPFGRLANRGECLGKEVIEIFPGS</sequence>
<comment type="caution">
    <text evidence="1">The sequence shown here is derived from an EMBL/GenBank/DDBJ whole genome shotgun (WGS) entry which is preliminary data.</text>
</comment>
<proteinExistence type="predicted"/>
<reference evidence="1" key="1">
    <citation type="submission" date="2016-10" db="EMBL/GenBank/DDBJ databases">
        <title>Sequence of Gallionella enrichment culture.</title>
        <authorList>
            <person name="Poehlein A."/>
            <person name="Muehling M."/>
            <person name="Daniel R."/>
        </authorList>
    </citation>
    <scope>NUCLEOTIDE SEQUENCE</scope>
</reference>